<dbReference type="SUPFAM" id="SSF160544">
    <property type="entry name" value="EscU C-terminal domain-like"/>
    <property type="match status" value="1"/>
</dbReference>
<keyword evidence="2" id="KW-1185">Reference proteome</keyword>
<dbReference type="GO" id="GO:0009306">
    <property type="term" value="P:protein secretion"/>
    <property type="evidence" value="ECO:0007669"/>
    <property type="project" value="InterPro"/>
</dbReference>
<gene>
    <name evidence="1" type="ORF">CUC15_09095</name>
</gene>
<dbReference type="RefSeq" id="WP_114916361.1">
    <property type="nucleotide sequence ID" value="NZ_CP024848.1"/>
</dbReference>
<reference evidence="2" key="1">
    <citation type="submission" date="2017-11" db="EMBL/GenBank/DDBJ databases">
        <authorList>
            <person name="Zhu W."/>
        </authorList>
    </citation>
    <scope>NUCLEOTIDE SEQUENCE [LARGE SCALE GENOMIC DNA]</scope>
    <source>
        <strain evidence="2">160</strain>
    </source>
</reference>
<dbReference type="Proteomes" id="UP000253908">
    <property type="component" value="Chromosome"/>
</dbReference>
<dbReference type="InterPro" id="IPR029025">
    <property type="entry name" value="T3SS_substrate_exporter_C"/>
</dbReference>
<dbReference type="EMBL" id="CP024848">
    <property type="protein sequence ID" value="AXI09068.1"/>
    <property type="molecule type" value="Genomic_DNA"/>
</dbReference>
<dbReference type="Gene3D" id="3.40.1690.10">
    <property type="entry name" value="secretion proteins EscU"/>
    <property type="match status" value="1"/>
</dbReference>
<accession>A0A345PGD8</accession>
<dbReference type="KEGG" id="ocn:CUC15_09095"/>
<dbReference type="GO" id="GO:0005886">
    <property type="term" value="C:plasma membrane"/>
    <property type="evidence" value="ECO:0007669"/>
    <property type="project" value="TreeGrafter"/>
</dbReference>
<dbReference type="AlphaFoldDB" id="A0A345PGD8"/>
<sequence>MTEKRNKAAALKYVAETDYAPRVSATGKGMIADEIIKKAKENNVPIIEDASLVELLAEININEVIPEELYKVVAEVFAFIYRADQNMEKRDEN</sequence>
<evidence type="ECO:0000313" key="1">
    <source>
        <dbReference type="EMBL" id="AXI09068.1"/>
    </source>
</evidence>
<name>A0A345PGD8_9BACI</name>
<dbReference type="PANTHER" id="PTHR30531">
    <property type="entry name" value="FLAGELLAR BIOSYNTHETIC PROTEIN FLHB"/>
    <property type="match status" value="1"/>
</dbReference>
<dbReference type="OrthoDB" id="5244399at2"/>
<organism evidence="1 2">
    <name type="scientific">Oceanobacillus zhaokaii</name>
    <dbReference type="NCBI Taxonomy" id="2052660"/>
    <lineage>
        <taxon>Bacteria</taxon>
        <taxon>Bacillati</taxon>
        <taxon>Bacillota</taxon>
        <taxon>Bacilli</taxon>
        <taxon>Bacillales</taxon>
        <taxon>Bacillaceae</taxon>
        <taxon>Oceanobacillus</taxon>
    </lineage>
</organism>
<evidence type="ECO:0000313" key="2">
    <source>
        <dbReference type="Proteomes" id="UP000253908"/>
    </source>
</evidence>
<dbReference type="Pfam" id="PF01312">
    <property type="entry name" value="Bac_export_2"/>
    <property type="match status" value="1"/>
</dbReference>
<dbReference type="PANTHER" id="PTHR30531:SF12">
    <property type="entry name" value="FLAGELLAR BIOSYNTHETIC PROTEIN FLHB"/>
    <property type="match status" value="1"/>
</dbReference>
<proteinExistence type="predicted"/>
<protein>
    <submittedName>
        <fullName evidence="1">Uncharacterized protein</fullName>
    </submittedName>
</protein>
<dbReference type="InterPro" id="IPR006135">
    <property type="entry name" value="T3SS_substrate_exporter"/>
</dbReference>